<dbReference type="EMBL" id="CP027303">
    <property type="protein sequence ID" value="AWO76477.1"/>
    <property type="molecule type" value="Genomic_DNA"/>
</dbReference>
<reference evidence="2" key="1">
    <citation type="submission" date="2018-02" db="EMBL/GenBank/DDBJ databases">
        <title>The complete genome of bacterial strain SGAirxxxx.</title>
        <authorList>
            <person name="Schuster S.C."/>
        </authorList>
    </citation>
    <scope>NUCLEOTIDE SEQUENCE [LARGE SCALE GENOMIC DNA]</scope>
    <source>
        <strain evidence="2">SGAir0734</strain>
    </source>
</reference>
<gene>
    <name evidence="1" type="ORF">C1N76_11685</name>
</gene>
<organism evidence="1 2">
    <name type="scientific">Geobacillus thermoleovorans</name>
    <name type="common">Bacillus thermoleovorans</name>
    <dbReference type="NCBI Taxonomy" id="33941"/>
    <lineage>
        <taxon>Bacteria</taxon>
        <taxon>Bacillati</taxon>
        <taxon>Bacillota</taxon>
        <taxon>Bacilli</taxon>
        <taxon>Bacillales</taxon>
        <taxon>Anoxybacillaceae</taxon>
        <taxon>Geobacillus</taxon>
        <taxon>Geobacillus thermoleovorans group</taxon>
    </lineage>
</organism>
<sequence>MSIITKQCHIRSLPSTEYALSFWRETTPPAIPMIAGETKNARHLRPELLKQESSAPKRQNKKMAAPFVWGSRFGQNGCNDSFYYNPLTNSPAA</sequence>
<accession>A0A2Z3NC30</accession>
<evidence type="ECO:0000313" key="1">
    <source>
        <dbReference type="EMBL" id="AWO76477.1"/>
    </source>
</evidence>
<protein>
    <submittedName>
        <fullName evidence="1">Uncharacterized protein</fullName>
    </submittedName>
</protein>
<proteinExistence type="predicted"/>
<dbReference type="AlphaFoldDB" id="A0A2Z3NC30"/>
<evidence type="ECO:0000313" key="2">
    <source>
        <dbReference type="Proteomes" id="UP000246996"/>
    </source>
</evidence>
<dbReference type="Proteomes" id="UP000246996">
    <property type="component" value="Chromosome"/>
</dbReference>
<name>A0A2Z3NC30_GEOTH</name>